<evidence type="ECO:0000313" key="1">
    <source>
        <dbReference type="EMBL" id="RGN21572.1"/>
    </source>
</evidence>
<dbReference type="AlphaFoldDB" id="A0A3E5ALD1"/>
<reference evidence="1 2" key="1">
    <citation type="submission" date="2018-08" db="EMBL/GenBank/DDBJ databases">
        <title>A genome reference for cultivated species of the human gut microbiota.</title>
        <authorList>
            <person name="Zou Y."/>
            <person name="Xue W."/>
            <person name="Luo G."/>
        </authorList>
    </citation>
    <scope>NUCLEOTIDE SEQUENCE [LARGE SCALE GENOMIC DNA]</scope>
    <source>
        <strain evidence="1 2">OM05-6AA</strain>
    </source>
</reference>
<dbReference type="EMBL" id="QSUG01000013">
    <property type="protein sequence ID" value="RGN21572.1"/>
    <property type="molecule type" value="Genomic_DNA"/>
</dbReference>
<dbReference type="RefSeq" id="WP_117690731.1">
    <property type="nucleotide sequence ID" value="NZ_QSUE01000011.1"/>
</dbReference>
<comment type="caution">
    <text evidence="1">The sequence shown here is derived from an EMBL/GenBank/DDBJ whole genome shotgun (WGS) entry which is preliminary data.</text>
</comment>
<accession>A0A3E5ALD1</accession>
<gene>
    <name evidence="1" type="ORF">DXB72_12240</name>
</gene>
<proteinExistence type="predicted"/>
<organism evidence="1 2">
    <name type="scientific">Agathobacter rectalis</name>
    <dbReference type="NCBI Taxonomy" id="39491"/>
    <lineage>
        <taxon>Bacteria</taxon>
        <taxon>Bacillati</taxon>
        <taxon>Bacillota</taxon>
        <taxon>Clostridia</taxon>
        <taxon>Lachnospirales</taxon>
        <taxon>Lachnospiraceae</taxon>
        <taxon>Agathobacter</taxon>
    </lineage>
</organism>
<dbReference type="Proteomes" id="UP000260970">
    <property type="component" value="Unassembled WGS sequence"/>
</dbReference>
<evidence type="ECO:0000313" key="2">
    <source>
        <dbReference type="Proteomes" id="UP000260970"/>
    </source>
</evidence>
<sequence>MANITNMIDKIFTEYKNSNMIINSALKYRFSYNGYNTDVFYTQKDELQNQLLLAITVDNVTYITTLYFHKKDKEYCMQFYLPNELYEQLQFSLLYVDGHCAVTPYFEKMINHIMKNHPISVRHRDELRNYQNYVYEDEKNNPYFKTTRRVSMSAKMRSKIKKKYDEDLATKILDFCGTTKTLVYTSNIAESKDIEVYMNAHSST</sequence>
<name>A0A3E5ALD1_9FIRM</name>
<protein>
    <submittedName>
        <fullName evidence="1">Uncharacterized protein</fullName>
    </submittedName>
</protein>